<keyword evidence="2" id="KW-1185">Reference proteome</keyword>
<dbReference type="AlphaFoldDB" id="A0A095STB9"/>
<name>A0A095STB9_9FLAO</name>
<dbReference type="eggNOG" id="ENOG502ZY77">
    <property type="taxonomic scope" value="Bacteria"/>
</dbReference>
<evidence type="ECO:0000313" key="2">
    <source>
        <dbReference type="Proteomes" id="UP000029554"/>
    </source>
</evidence>
<reference evidence="1 2" key="1">
    <citation type="submission" date="2014-09" db="EMBL/GenBank/DDBJ databases">
        <title>Whole Genome Shotgun of Flavobacterium aquatile LMG 4008.</title>
        <authorList>
            <person name="Gale A.N."/>
            <person name="Pipes S.E."/>
            <person name="Newman J.D."/>
        </authorList>
    </citation>
    <scope>NUCLEOTIDE SEQUENCE [LARGE SCALE GENOMIC DNA]</scope>
    <source>
        <strain evidence="1 2">LMG 4008</strain>
    </source>
</reference>
<protein>
    <submittedName>
        <fullName evidence="1">Uncharacterized protein</fullName>
    </submittedName>
</protein>
<dbReference type="STRING" id="1453498.LG45_12025"/>
<evidence type="ECO:0000313" key="1">
    <source>
        <dbReference type="EMBL" id="KGD67837.1"/>
    </source>
</evidence>
<dbReference type="OrthoDB" id="1375307at2"/>
<accession>A0A095STB9</accession>
<dbReference type="RefSeq" id="WP_035127395.1">
    <property type="nucleotide sequence ID" value="NZ_JRHH01000004.1"/>
</dbReference>
<gene>
    <name evidence="1" type="ORF">LG45_12025</name>
</gene>
<comment type="caution">
    <text evidence="1">The sequence shown here is derived from an EMBL/GenBank/DDBJ whole genome shotgun (WGS) entry which is preliminary data.</text>
</comment>
<dbReference type="Proteomes" id="UP000029554">
    <property type="component" value="Unassembled WGS sequence"/>
</dbReference>
<dbReference type="EMBL" id="JRHH01000004">
    <property type="protein sequence ID" value="KGD67837.1"/>
    <property type="molecule type" value="Genomic_DNA"/>
</dbReference>
<organism evidence="1 2">
    <name type="scientific">Flavobacterium aquatile LMG 4008 = ATCC 11947</name>
    <dbReference type="NCBI Taxonomy" id="1453498"/>
    <lineage>
        <taxon>Bacteria</taxon>
        <taxon>Pseudomonadati</taxon>
        <taxon>Bacteroidota</taxon>
        <taxon>Flavobacteriia</taxon>
        <taxon>Flavobacteriales</taxon>
        <taxon>Flavobacteriaceae</taxon>
        <taxon>Flavobacterium</taxon>
    </lineage>
</organism>
<proteinExistence type="predicted"/>
<sequence>MKPLIEKLLLEDATIHKVKYDKEWFYNLEDIAFYLKEDLSEVDFIHLPMQIFDEEEIVKCSTFEEIQRGRKEAK</sequence>